<organism evidence="2 3">
    <name type="scientific">Undibacterium danionis</name>
    <dbReference type="NCBI Taxonomy" id="1812100"/>
    <lineage>
        <taxon>Bacteria</taxon>
        <taxon>Pseudomonadati</taxon>
        <taxon>Pseudomonadota</taxon>
        <taxon>Betaproteobacteria</taxon>
        <taxon>Burkholderiales</taxon>
        <taxon>Oxalobacteraceae</taxon>
        <taxon>Undibacterium</taxon>
    </lineage>
</organism>
<accession>A0ABV6I8T3</accession>
<feature type="region of interest" description="Disordered" evidence="1">
    <location>
        <begin position="1"/>
        <end position="20"/>
    </location>
</feature>
<evidence type="ECO:0008006" key="4">
    <source>
        <dbReference type="Google" id="ProtNLM"/>
    </source>
</evidence>
<comment type="caution">
    <text evidence="2">The sequence shown here is derived from an EMBL/GenBank/DDBJ whole genome shotgun (WGS) entry which is preliminary data.</text>
</comment>
<evidence type="ECO:0000313" key="2">
    <source>
        <dbReference type="EMBL" id="MFC0348231.1"/>
    </source>
</evidence>
<evidence type="ECO:0000256" key="1">
    <source>
        <dbReference type="SAM" id="MobiDB-lite"/>
    </source>
</evidence>
<keyword evidence="3" id="KW-1185">Reference proteome</keyword>
<dbReference type="SUPFAM" id="SSF53850">
    <property type="entry name" value="Periplasmic binding protein-like II"/>
    <property type="match status" value="1"/>
</dbReference>
<dbReference type="Gene3D" id="3.40.190.10">
    <property type="entry name" value="Periplasmic binding protein-like II"/>
    <property type="match status" value="1"/>
</dbReference>
<proteinExistence type="predicted"/>
<dbReference type="RefSeq" id="WP_390209259.1">
    <property type="nucleotide sequence ID" value="NZ_JBHLXJ010000002.1"/>
</dbReference>
<evidence type="ECO:0000313" key="3">
    <source>
        <dbReference type="Proteomes" id="UP001589844"/>
    </source>
</evidence>
<reference evidence="2 3" key="1">
    <citation type="submission" date="2024-09" db="EMBL/GenBank/DDBJ databases">
        <authorList>
            <person name="Sun Q."/>
            <person name="Mori K."/>
        </authorList>
    </citation>
    <scope>NUCLEOTIDE SEQUENCE [LARGE SCALE GENOMIC DNA]</scope>
    <source>
        <strain evidence="2 3">CCM 8677</strain>
    </source>
</reference>
<protein>
    <recommendedName>
        <fullName evidence="4">Transporter substrate-binding domain-containing protein</fullName>
    </recommendedName>
</protein>
<dbReference type="EMBL" id="JBHLXJ010000002">
    <property type="protein sequence ID" value="MFC0348231.1"/>
    <property type="molecule type" value="Genomic_DNA"/>
</dbReference>
<name>A0ABV6I8T3_9BURK</name>
<gene>
    <name evidence="2" type="ORF">ACFFJH_00265</name>
</gene>
<sequence length="286" mass="32478">MSLSSFSSAAPTHSTENSTGNKTVTYAWAESMANDKRGLYPIQLLQLALQKSGGNYQTKPSKRDMPQWRTLRHVELGLGIDVIWTFTTPERETSLLPIRIPIDRGLLGWRLLLIKEDFSAQFALLSSPEQLKKLRAGQGHDWPDFPILQQNGFTVSPSASYEGLFHMLTLNRIQYFPRAVTEIDIELAARPNMGLAIAPKWVFFYPAPLYFFVKKDQQELAAAIEKGLHLAIQDGSMRQLFLRHFGTAIQHANLKSRQVIRLQNPLLTKETPINQADLWFSPERGF</sequence>
<dbReference type="Proteomes" id="UP001589844">
    <property type="component" value="Unassembled WGS sequence"/>
</dbReference>